<proteinExistence type="predicted"/>
<keyword evidence="3" id="KW-1185">Reference proteome</keyword>
<feature type="region of interest" description="Disordered" evidence="1">
    <location>
        <begin position="1"/>
        <end position="46"/>
    </location>
</feature>
<evidence type="ECO:0000313" key="2">
    <source>
        <dbReference type="EMBL" id="KAG8493206.1"/>
    </source>
</evidence>
<sequence>MATETLDDEKPEEEEVIDKENEEGSENGRGTQLKDIPNGKSLVSPNPIANWGLLVLYC</sequence>
<evidence type="ECO:0000313" key="3">
    <source>
        <dbReference type="Proteomes" id="UP000701853"/>
    </source>
</evidence>
<reference evidence="2 3" key="1">
    <citation type="journal article" date="2021" name="bioRxiv">
        <title>The Gossypium anomalum genome as a resource for cotton improvement and evolutionary analysis of hybrid incompatibility.</title>
        <authorList>
            <person name="Grover C.E."/>
            <person name="Yuan D."/>
            <person name="Arick M.A."/>
            <person name="Miller E.R."/>
            <person name="Hu G."/>
            <person name="Peterson D.G."/>
            <person name="Wendel J.F."/>
            <person name="Udall J.A."/>
        </authorList>
    </citation>
    <scope>NUCLEOTIDE SEQUENCE [LARGE SCALE GENOMIC DNA]</scope>
    <source>
        <strain evidence="2">JFW-Udall</strain>
        <tissue evidence="2">Leaf</tissue>
    </source>
</reference>
<protein>
    <submittedName>
        <fullName evidence="2">Uncharacterized protein</fullName>
    </submittedName>
</protein>
<dbReference type="Proteomes" id="UP000701853">
    <property type="component" value="Chromosome 5"/>
</dbReference>
<name>A0A8J6D327_9ROSI</name>
<gene>
    <name evidence="2" type="ORF">CXB51_010589</name>
</gene>
<comment type="caution">
    <text evidence="2">The sequence shown here is derived from an EMBL/GenBank/DDBJ whole genome shotgun (WGS) entry which is preliminary data.</text>
</comment>
<feature type="compositionally biased region" description="Acidic residues" evidence="1">
    <location>
        <begin position="1"/>
        <end position="25"/>
    </location>
</feature>
<organism evidence="2 3">
    <name type="scientific">Gossypium anomalum</name>
    <dbReference type="NCBI Taxonomy" id="47600"/>
    <lineage>
        <taxon>Eukaryota</taxon>
        <taxon>Viridiplantae</taxon>
        <taxon>Streptophyta</taxon>
        <taxon>Embryophyta</taxon>
        <taxon>Tracheophyta</taxon>
        <taxon>Spermatophyta</taxon>
        <taxon>Magnoliopsida</taxon>
        <taxon>eudicotyledons</taxon>
        <taxon>Gunneridae</taxon>
        <taxon>Pentapetalae</taxon>
        <taxon>rosids</taxon>
        <taxon>malvids</taxon>
        <taxon>Malvales</taxon>
        <taxon>Malvaceae</taxon>
        <taxon>Malvoideae</taxon>
        <taxon>Gossypium</taxon>
    </lineage>
</organism>
<dbReference type="EMBL" id="JAHUZN010000005">
    <property type="protein sequence ID" value="KAG8493206.1"/>
    <property type="molecule type" value="Genomic_DNA"/>
</dbReference>
<evidence type="ECO:0000256" key="1">
    <source>
        <dbReference type="SAM" id="MobiDB-lite"/>
    </source>
</evidence>
<accession>A0A8J6D327</accession>
<dbReference type="AlphaFoldDB" id="A0A8J6D327"/>